<keyword evidence="2" id="KW-0732">Signal</keyword>
<dbReference type="EMBL" id="JBHUFP010000010">
    <property type="protein sequence ID" value="MFD1806324.1"/>
    <property type="molecule type" value="Genomic_DNA"/>
</dbReference>
<dbReference type="RefSeq" id="WP_379098312.1">
    <property type="nucleotide sequence ID" value="NZ_JBHUFP010000010.1"/>
</dbReference>
<feature type="domain" description="Transglycosylase SLT" evidence="3">
    <location>
        <begin position="60"/>
        <end position="162"/>
    </location>
</feature>
<dbReference type="PANTHER" id="PTHR37423">
    <property type="entry name" value="SOLUBLE LYTIC MUREIN TRANSGLYCOSYLASE-RELATED"/>
    <property type="match status" value="1"/>
</dbReference>
<name>A0ABW4NVP3_9PAST</name>
<protein>
    <submittedName>
        <fullName evidence="4">Transglycosylase SLT domain-containing protein</fullName>
    </submittedName>
</protein>
<gene>
    <name evidence="4" type="ORF">ACFSAV_08105</name>
</gene>
<comment type="caution">
    <text evidence="4">The sequence shown here is derived from an EMBL/GenBank/DDBJ whole genome shotgun (WGS) entry which is preliminary data.</text>
</comment>
<dbReference type="PANTHER" id="PTHR37423:SF2">
    <property type="entry name" value="MEMBRANE-BOUND LYTIC MUREIN TRANSGLYCOSYLASE C"/>
    <property type="match status" value="1"/>
</dbReference>
<evidence type="ECO:0000256" key="2">
    <source>
        <dbReference type="SAM" id="SignalP"/>
    </source>
</evidence>
<comment type="similarity">
    <text evidence="1">Belongs to the transglycosylase Slt family.</text>
</comment>
<proteinExistence type="inferred from homology"/>
<keyword evidence="5" id="KW-1185">Reference proteome</keyword>
<evidence type="ECO:0000313" key="4">
    <source>
        <dbReference type="EMBL" id="MFD1806324.1"/>
    </source>
</evidence>
<evidence type="ECO:0000259" key="3">
    <source>
        <dbReference type="Pfam" id="PF01464"/>
    </source>
</evidence>
<dbReference type="Gene3D" id="1.10.530.10">
    <property type="match status" value="1"/>
</dbReference>
<reference evidence="5" key="1">
    <citation type="journal article" date="2019" name="Int. J. Syst. Evol. Microbiol.">
        <title>The Global Catalogue of Microorganisms (GCM) 10K type strain sequencing project: providing services to taxonomists for standard genome sequencing and annotation.</title>
        <authorList>
            <consortium name="The Broad Institute Genomics Platform"/>
            <consortium name="The Broad Institute Genome Sequencing Center for Infectious Disease"/>
            <person name="Wu L."/>
            <person name="Ma J."/>
        </authorList>
    </citation>
    <scope>NUCLEOTIDE SEQUENCE [LARGE SCALE GENOMIC DNA]</scope>
    <source>
        <strain evidence="5">CCM 7950</strain>
    </source>
</reference>
<dbReference type="SUPFAM" id="SSF53955">
    <property type="entry name" value="Lysozyme-like"/>
    <property type="match status" value="1"/>
</dbReference>
<dbReference type="InterPro" id="IPR023346">
    <property type="entry name" value="Lysozyme-like_dom_sf"/>
</dbReference>
<dbReference type="Pfam" id="PF01464">
    <property type="entry name" value="SLT"/>
    <property type="match status" value="1"/>
</dbReference>
<feature type="chain" id="PRO_5045222138" evidence="2">
    <location>
        <begin position="30"/>
        <end position="215"/>
    </location>
</feature>
<organism evidence="4 5">
    <name type="scientific">Pasteurella oralis</name>
    <dbReference type="NCBI Taxonomy" id="1071947"/>
    <lineage>
        <taxon>Bacteria</taxon>
        <taxon>Pseudomonadati</taxon>
        <taxon>Pseudomonadota</taxon>
        <taxon>Gammaproteobacteria</taxon>
        <taxon>Pasteurellales</taxon>
        <taxon>Pasteurellaceae</taxon>
        <taxon>Pasteurella</taxon>
    </lineage>
</organism>
<evidence type="ECO:0000256" key="1">
    <source>
        <dbReference type="ARBA" id="ARBA00007734"/>
    </source>
</evidence>
<evidence type="ECO:0000313" key="5">
    <source>
        <dbReference type="Proteomes" id="UP001597420"/>
    </source>
</evidence>
<accession>A0ABW4NVP3</accession>
<feature type="signal peptide" evidence="2">
    <location>
        <begin position="1"/>
        <end position="29"/>
    </location>
</feature>
<dbReference type="Proteomes" id="UP001597420">
    <property type="component" value="Unassembled WGS sequence"/>
</dbReference>
<sequence>MRAVHRSNRCFRYCCYAFIVLLLSPLLFASLAFSAPVKAQQYQRILIRESHAIWGLNAPIPVFAAQIHQESQWKVNALSPVGAQGLAQFMPKTADWISQLYPELASNQPYNPNWALRALVRYDDWLYRRISAKSECNRIAFMLSAYNGGLGWVQRDKQKAKIQGLDSLVYWQSVELVNSGRSQANFAENRGYPKRIIYYRQPRYITWGNTVCLHD</sequence>
<dbReference type="InterPro" id="IPR008258">
    <property type="entry name" value="Transglycosylase_SLT_dom_1"/>
</dbReference>